<keyword evidence="3" id="KW-1003">Cell membrane</keyword>
<comment type="subcellular location">
    <subcellularLocation>
        <location evidence="1">Cell membrane</location>
        <topology evidence="1">Multi-pass membrane protein</topology>
    </subcellularLocation>
</comment>
<evidence type="ECO:0000256" key="3">
    <source>
        <dbReference type="ARBA" id="ARBA00022475"/>
    </source>
</evidence>
<feature type="domain" description="Type II secretion system protein GspF" evidence="8">
    <location>
        <begin position="225"/>
        <end position="343"/>
    </location>
</feature>
<keyword evidence="10" id="KW-1185">Reference proteome</keyword>
<protein>
    <submittedName>
        <fullName evidence="9">Type II secretion system F family protein</fullName>
    </submittedName>
</protein>
<evidence type="ECO:0000259" key="8">
    <source>
        <dbReference type="Pfam" id="PF00482"/>
    </source>
</evidence>
<dbReference type="Gene3D" id="1.20.81.30">
    <property type="entry name" value="Type II secretion system (T2SS), domain F"/>
    <property type="match status" value="2"/>
</dbReference>
<dbReference type="PRINTS" id="PR00812">
    <property type="entry name" value="BCTERIALGSPF"/>
</dbReference>
<evidence type="ECO:0000313" key="9">
    <source>
        <dbReference type="EMBL" id="PST38219.1"/>
    </source>
</evidence>
<dbReference type="PANTHER" id="PTHR30012:SF0">
    <property type="entry name" value="TYPE II SECRETION SYSTEM PROTEIN F-RELATED"/>
    <property type="match status" value="1"/>
</dbReference>
<comment type="caution">
    <text evidence="9">The sequence shown here is derived from an EMBL/GenBank/DDBJ whole genome shotgun (WGS) entry which is preliminary data.</text>
</comment>
<dbReference type="InterPro" id="IPR042094">
    <property type="entry name" value="T2SS_GspF_sf"/>
</dbReference>
<dbReference type="Pfam" id="PF00482">
    <property type="entry name" value="T2SSF"/>
    <property type="match status" value="2"/>
</dbReference>
<evidence type="ECO:0000313" key="10">
    <source>
        <dbReference type="Proteomes" id="UP000240974"/>
    </source>
</evidence>
<evidence type="ECO:0000256" key="2">
    <source>
        <dbReference type="ARBA" id="ARBA00005745"/>
    </source>
</evidence>
<feature type="transmembrane region" description="Helical" evidence="7">
    <location>
        <begin position="171"/>
        <end position="190"/>
    </location>
</feature>
<feature type="transmembrane region" description="Helical" evidence="7">
    <location>
        <begin position="117"/>
        <end position="137"/>
    </location>
</feature>
<dbReference type="GO" id="GO:0005886">
    <property type="term" value="C:plasma membrane"/>
    <property type="evidence" value="ECO:0007669"/>
    <property type="project" value="UniProtKB-SubCell"/>
</dbReference>
<accession>A0A2T3FSI0</accession>
<reference evidence="9 10" key="1">
    <citation type="journal article" date="2019" name="Int. J. Syst. Evol. Microbiol.">
        <title>Faecalibacillus intestinalis gen. nov., sp. nov. and Faecalibacillus faecis sp. nov., isolated from human faeces.</title>
        <authorList>
            <person name="Seo B."/>
            <person name="Jeon K."/>
            <person name="Baek I."/>
            <person name="Lee Y.M."/>
            <person name="Baek K."/>
            <person name="Ko G."/>
        </authorList>
    </citation>
    <scope>NUCLEOTIDE SEQUENCE [LARGE SCALE GENOMIC DNA]</scope>
    <source>
        <strain evidence="9 10">SNUG30099</strain>
    </source>
</reference>
<dbReference type="Proteomes" id="UP000240974">
    <property type="component" value="Unassembled WGS sequence"/>
</dbReference>
<organism evidence="9 10">
    <name type="scientific">Faecalibacillus intestinalis</name>
    <dbReference type="NCBI Taxonomy" id="1982626"/>
    <lineage>
        <taxon>Bacteria</taxon>
        <taxon>Bacillati</taxon>
        <taxon>Bacillota</taxon>
        <taxon>Erysipelotrichia</taxon>
        <taxon>Erysipelotrichales</taxon>
        <taxon>Coprobacillaceae</taxon>
        <taxon>Faecalibacillus</taxon>
    </lineage>
</organism>
<gene>
    <name evidence="9" type="ORF">C7U54_11905</name>
</gene>
<keyword evidence="5 7" id="KW-1133">Transmembrane helix</keyword>
<dbReference type="AlphaFoldDB" id="A0A2T3FSI0"/>
<proteinExistence type="inferred from homology"/>
<keyword evidence="6 7" id="KW-0472">Membrane</keyword>
<comment type="similarity">
    <text evidence="2">Belongs to the GSP F family.</text>
</comment>
<evidence type="ECO:0000256" key="7">
    <source>
        <dbReference type="SAM" id="Phobius"/>
    </source>
</evidence>
<evidence type="ECO:0000256" key="5">
    <source>
        <dbReference type="ARBA" id="ARBA00022989"/>
    </source>
</evidence>
<feature type="transmembrane region" description="Helical" evidence="7">
    <location>
        <begin position="325"/>
        <end position="348"/>
    </location>
</feature>
<evidence type="ECO:0000256" key="6">
    <source>
        <dbReference type="ARBA" id="ARBA00023136"/>
    </source>
</evidence>
<keyword evidence="4 7" id="KW-0812">Transmembrane</keyword>
<dbReference type="EMBL" id="PYLQ01000021">
    <property type="protein sequence ID" value="PST38219.1"/>
    <property type="molecule type" value="Genomic_DNA"/>
</dbReference>
<evidence type="ECO:0000256" key="4">
    <source>
        <dbReference type="ARBA" id="ARBA00022692"/>
    </source>
</evidence>
<dbReference type="InterPro" id="IPR003004">
    <property type="entry name" value="GspF/PilC"/>
</dbReference>
<evidence type="ECO:0000256" key="1">
    <source>
        <dbReference type="ARBA" id="ARBA00004651"/>
    </source>
</evidence>
<name>A0A2T3FSI0_9FIRM</name>
<sequence length="351" mass="39793">MIFMNKKNEVLTNLELSSFCKQMSMILKAGISPIEGISMMIEDSQNKNEKQLLEKIYEDLTMTSSLAISLKKTSVFPNYMIQMLEIGEETGRNDEVMDALSHHYQREEMILQSIKNAITYPMIMILMMVVIIVILMTKVMPIFNQVFQQLGHEMTGLSKGVLLLGNTLSKYAAVFIIILLIVIGFIFYLLHNKNGKEKFKTIFYHFKGIKNLFHKIYACRLAGGMSLSLKSGLPFDRCIELSKELVYDKHFQKEINDCQNLLDKGSSLAKSFHDSHIFTGVQSRMLNIAEKAGQVDSIMDDIADQLEDEIDEKISSYINILEPTLVIILSIIVGVILLSVMLPLLGIMSNI</sequence>
<dbReference type="InterPro" id="IPR018076">
    <property type="entry name" value="T2SS_GspF_dom"/>
</dbReference>
<dbReference type="PANTHER" id="PTHR30012">
    <property type="entry name" value="GENERAL SECRETION PATHWAY PROTEIN"/>
    <property type="match status" value="1"/>
</dbReference>
<feature type="domain" description="Type II secretion system protein GspF" evidence="8">
    <location>
        <begin position="19"/>
        <end position="141"/>
    </location>
</feature>